<feature type="transmembrane region" description="Helical" evidence="2">
    <location>
        <begin position="249"/>
        <end position="269"/>
    </location>
</feature>
<feature type="transmembrane region" description="Helical" evidence="2">
    <location>
        <begin position="167"/>
        <end position="188"/>
    </location>
</feature>
<protein>
    <submittedName>
        <fullName evidence="3">MFS family permease</fullName>
    </submittedName>
</protein>
<feature type="transmembrane region" description="Helical" evidence="2">
    <location>
        <begin position="340"/>
        <end position="363"/>
    </location>
</feature>
<dbReference type="InterPro" id="IPR036259">
    <property type="entry name" value="MFS_trans_sf"/>
</dbReference>
<evidence type="ECO:0000256" key="1">
    <source>
        <dbReference type="ARBA" id="ARBA00004651"/>
    </source>
</evidence>
<organism evidence="3 4">
    <name type="scientific">Peribacillus deserti</name>
    <dbReference type="NCBI Taxonomy" id="673318"/>
    <lineage>
        <taxon>Bacteria</taxon>
        <taxon>Bacillati</taxon>
        <taxon>Bacillota</taxon>
        <taxon>Bacilli</taxon>
        <taxon>Bacillales</taxon>
        <taxon>Bacillaceae</taxon>
        <taxon>Peribacillus</taxon>
    </lineage>
</organism>
<dbReference type="Gene3D" id="1.20.1250.20">
    <property type="entry name" value="MFS general substrate transporter like domains"/>
    <property type="match status" value="1"/>
</dbReference>
<dbReference type="Pfam" id="PF07690">
    <property type="entry name" value="MFS_1"/>
    <property type="match status" value="1"/>
</dbReference>
<evidence type="ECO:0000313" key="3">
    <source>
        <dbReference type="EMBL" id="MBM7690825.1"/>
    </source>
</evidence>
<feature type="transmembrane region" description="Helical" evidence="2">
    <location>
        <begin position="216"/>
        <end position="237"/>
    </location>
</feature>
<sequence>MFSIFKSFSTELKFYLIMNTFFSFGNALSGVFLSVFLWKLDKSYSLLANYSLYWSISIIFSFGLCAWLARKTSPMITMRYGFVSYLITYVIMLSFHESLDQHIILLGAGMGLSISLYSVGMHMAILDLTTNDKREQFLYIEGILSTIGGVIAPLLSGILISNFHGMAGYYVVFIATCVFFVLSFVFSLKVKGKHIPAKSYFWEVIKNPSPEWKKMYVIMVGDGIVSGVYFTFLISMITYKVAGGELNLGIYNTITQIVSIIAFAILAKYSKPEYRIAIFGIGAVSLLLSSVFLSVYPVLIGLIIFGLMEPIASNMIITTMNAMIYASIEKDPQYKEKRLDYIIIREIPLGLGRILGVVLFLWMRKYFDFDQLLPVSFSLFPIVFVLMVPLLFIVWKKSGHMHQNVNIPKG</sequence>
<feature type="transmembrane region" description="Helical" evidence="2">
    <location>
        <begin position="76"/>
        <end position="96"/>
    </location>
</feature>
<proteinExistence type="predicted"/>
<feature type="transmembrane region" description="Helical" evidence="2">
    <location>
        <begin position="12"/>
        <end position="38"/>
    </location>
</feature>
<dbReference type="EMBL" id="JAFBFI010000001">
    <property type="protein sequence ID" value="MBM7690825.1"/>
    <property type="molecule type" value="Genomic_DNA"/>
</dbReference>
<comment type="caution">
    <text evidence="3">The sequence shown here is derived from an EMBL/GenBank/DDBJ whole genome shotgun (WGS) entry which is preliminary data.</text>
</comment>
<reference evidence="3 4" key="1">
    <citation type="submission" date="2021-01" db="EMBL/GenBank/DDBJ databases">
        <title>Genomic Encyclopedia of Type Strains, Phase IV (KMG-IV): sequencing the most valuable type-strain genomes for metagenomic binning, comparative biology and taxonomic classification.</title>
        <authorList>
            <person name="Goeker M."/>
        </authorList>
    </citation>
    <scope>NUCLEOTIDE SEQUENCE [LARGE SCALE GENOMIC DNA]</scope>
    <source>
        <strain evidence="3 4">DSM 105482</strain>
    </source>
</reference>
<accession>A0ABS2QCR8</accession>
<keyword evidence="2" id="KW-0472">Membrane</keyword>
<dbReference type="PANTHER" id="PTHR23526">
    <property type="entry name" value="INTEGRAL MEMBRANE TRANSPORT PROTEIN-RELATED"/>
    <property type="match status" value="1"/>
</dbReference>
<comment type="subcellular location">
    <subcellularLocation>
        <location evidence="1">Cell membrane</location>
        <topology evidence="1">Multi-pass membrane protein</topology>
    </subcellularLocation>
</comment>
<dbReference type="RefSeq" id="WP_204537518.1">
    <property type="nucleotide sequence ID" value="NZ_JAFBFI010000001.1"/>
</dbReference>
<feature type="transmembrane region" description="Helical" evidence="2">
    <location>
        <begin position="375"/>
        <end position="395"/>
    </location>
</feature>
<dbReference type="PANTHER" id="PTHR23526:SF2">
    <property type="entry name" value="MAJOR FACILITATOR SUPERFAMILY (MFS) PROFILE DOMAIN-CONTAINING PROTEIN"/>
    <property type="match status" value="1"/>
</dbReference>
<keyword evidence="4" id="KW-1185">Reference proteome</keyword>
<gene>
    <name evidence="3" type="ORF">JOC77_000228</name>
</gene>
<feature type="transmembrane region" description="Helical" evidence="2">
    <location>
        <begin position="137"/>
        <end position="161"/>
    </location>
</feature>
<evidence type="ECO:0000313" key="4">
    <source>
        <dbReference type="Proteomes" id="UP000823486"/>
    </source>
</evidence>
<keyword evidence="2" id="KW-1133">Transmembrane helix</keyword>
<dbReference type="Proteomes" id="UP000823486">
    <property type="component" value="Unassembled WGS sequence"/>
</dbReference>
<dbReference type="SUPFAM" id="SSF103473">
    <property type="entry name" value="MFS general substrate transporter"/>
    <property type="match status" value="1"/>
</dbReference>
<dbReference type="InterPro" id="IPR011701">
    <property type="entry name" value="MFS"/>
</dbReference>
<name>A0ABS2QCR8_9BACI</name>
<feature type="transmembrane region" description="Helical" evidence="2">
    <location>
        <begin position="311"/>
        <end position="328"/>
    </location>
</feature>
<dbReference type="InterPro" id="IPR052528">
    <property type="entry name" value="Sugar_transport-like"/>
</dbReference>
<feature type="transmembrane region" description="Helical" evidence="2">
    <location>
        <begin position="276"/>
        <end position="305"/>
    </location>
</feature>
<evidence type="ECO:0000256" key="2">
    <source>
        <dbReference type="SAM" id="Phobius"/>
    </source>
</evidence>
<feature type="transmembrane region" description="Helical" evidence="2">
    <location>
        <begin position="102"/>
        <end position="125"/>
    </location>
</feature>
<keyword evidence="2" id="KW-0812">Transmembrane</keyword>
<feature type="transmembrane region" description="Helical" evidence="2">
    <location>
        <begin position="50"/>
        <end position="69"/>
    </location>
</feature>